<dbReference type="InterPro" id="IPR001926">
    <property type="entry name" value="TrpB-like_PALP"/>
</dbReference>
<dbReference type="AlphaFoldDB" id="A0A8H5KMF9"/>
<organism evidence="2 3">
    <name type="scientific">Fusarium pseudocircinatum</name>
    <dbReference type="NCBI Taxonomy" id="56676"/>
    <lineage>
        <taxon>Eukaryota</taxon>
        <taxon>Fungi</taxon>
        <taxon>Dikarya</taxon>
        <taxon>Ascomycota</taxon>
        <taxon>Pezizomycotina</taxon>
        <taxon>Sordariomycetes</taxon>
        <taxon>Hypocreomycetidae</taxon>
        <taxon>Hypocreales</taxon>
        <taxon>Nectriaceae</taxon>
        <taxon>Fusarium</taxon>
        <taxon>Fusarium fujikuroi species complex</taxon>
    </lineage>
</organism>
<dbReference type="OrthoDB" id="10059875at2759"/>
<dbReference type="PANTHER" id="PTHR42937:SF1">
    <property type="entry name" value="DIAMINOPROPIONATE AMMONIA-LYASE"/>
    <property type="match status" value="1"/>
</dbReference>
<accession>A0A8H5KMF9</accession>
<reference evidence="2 3" key="1">
    <citation type="submission" date="2020-05" db="EMBL/GenBank/DDBJ databases">
        <title>Identification and distribution of gene clusters putatively required for synthesis of sphingolipid metabolism inhibitors in phylogenetically diverse species of the filamentous fungus Fusarium.</title>
        <authorList>
            <person name="Kim H.-S."/>
            <person name="Busman M."/>
            <person name="Brown D.W."/>
            <person name="Divon H."/>
            <person name="Uhlig S."/>
            <person name="Proctor R.H."/>
        </authorList>
    </citation>
    <scope>NUCLEOTIDE SEQUENCE [LARGE SCALE GENOMIC DNA]</scope>
    <source>
        <strain evidence="2 3">NRRL 36939</strain>
    </source>
</reference>
<keyword evidence="2" id="KW-0456">Lyase</keyword>
<sequence length="492" mass="52926">MPVSRRPMHLNPNASQWTAPPVSGTHLVEQFHKQLPGYRPTELTYLDDVTKELGLGAVYVKSEVNRFNLPSFKILGASWGCFRALTKELNLPAETDLESLKLSVRHSDRCFTLFAATDGNHGRATAWFAGLLGIKTEIYVPDIMHKTTIRLIESEGAKVTLCKGGYDESVLAAYNASRDRTGGILIQDMAFEDYQEIPQWIVEGYTTLMREAEQQLPRSADLVITPVGVGSLAQAVVSHSKREGSSTAVMAVEPDGAACLYKSLVKNKLVSLETTLTIMAGLECGTPSASAWPLLQAGVDASLTVSDFESHEAAMSLQKAGIPAGPCGSAGLAALRRLTLGDKAKLGLGSDSIVVLLCTEGSRDYETPRSVWVHDPSELVRVLDQIRSTGWGEISAVRYIVAWLEHHGVETYLVREGDNVPLIAAMVQGEGDSGLVLDQRTVTVASVDNGESIDGTAMCGELGRIRVTGTSSDLANAMLALASRVSDPKSQL</sequence>
<dbReference type="Pfam" id="PF00291">
    <property type="entry name" value="PALP"/>
    <property type="match status" value="1"/>
</dbReference>
<dbReference type="PANTHER" id="PTHR42937">
    <property type="match status" value="1"/>
</dbReference>
<feature type="domain" description="Tryptophan synthase beta chain-like PALP" evidence="1">
    <location>
        <begin position="36"/>
        <end position="358"/>
    </location>
</feature>
<protein>
    <submittedName>
        <fullName evidence="2">Diaminopropionate ammonia-lyase</fullName>
    </submittedName>
</protein>
<dbReference type="SUPFAM" id="SSF53686">
    <property type="entry name" value="Tryptophan synthase beta subunit-like PLP-dependent enzymes"/>
    <property type="match status" value="1"/>
</dbReference>
<evidence type="ECO:0000313" key="3">
    <source>
        <dbReference type="Proteomes" id="UP000546213"/>
    </source>
</evidence>
<gene>
    <name evidence="2" type="ORF">FPCIR_12333</name>
</gene>
<evidence type="ECO:0000313" key="2">
    <source>
        <dbReference type="EMBL" id="KAF5576974.1"/>
    </source>
</evidence>
<dbReference type="EMBL" id="JAAOAS010000401">
    <property type="protein sequence ID" value="KAF5576974.1"/>
    <property type="molecule type" value="Genomic_DNA"/>
</dbReference>
<evidence type="ECO:0000259" key="1">
    <source>
        <dbReference type="Pfam" id="PF00291"/>
    </source>
</evidence>
<dbReference type="Proteomes" id="UP000546213">
    <property type="component" value="Unassembled WGS sequence"/>
</dbReference>
<comment type="caution">
    <text evidence="2">The sequence shown here is derived from an EMBL/GenBank/DDBJ whole genome shotgun (WGS) entry which is preliminary data.</text>
</comment>
<dbReference type="InterPro" id="IPR036052">
    <property type="entry name" value="TrpB-like_PALP_sf"/>
</dbReference>
<name>A0A8H5KMF9_9HYPO</name>
<dbReference type="Gene3D" id="3.40.50.1100">
    <property type="match status" value="2"/>
</dbReference>
<proteinExistence type="predicted"/>
<dbReference type="GO" id="GO:0016829">
    <property type="term" value="F:lyase activity"/>
    <property type="evidence" value="ECO:0007669"/>
    <property type="project" value="UniProtKB-KW"/>
</dbReference>
<keyword evidence="3" id="KW-1185">Reference proteome</keyword>